<dbReference type="PANTHER" id="PTHR35836:SF1">
    <property type="entry name" value="VCBS REPEAT-CONTAINING PROTEIN"/>
    <property type="match status" value="1"/>
</dbReference>
<sequence>MVPRAMIDSIAYPTNIGRVPDATFPGAKGKWWVTSAAFNGTSGHVFFLDPKPKGTTYKGISEDDDYTYENIRFVDMDLDGKLDVLTARSLSNSIGAKGELLWMKQPGGNGHWPATSLHEGMADANFEVLERRNKRYLIVAGRKYSTLGIVWTVNKGDKFLKKQEVRHRVVDNYGPYNDVQIVDIDNDGRFDVLTSVIKRGGGRGHVLAYQVPDDFLHGQWKRNVIAAGFDIDGSPGRAEAFWPDPATRGKMRPHVFVSGGADGGSYILAPKGNKGFAFSKMVAAPSYGRIGLFDIADITGDGRPEIIIPQEDKIHVYTFPKVGGKKSKDFTAHNPMETVKNPKLGIIPKTRYKDNSPKKPAAQTRAMSFNPVQFPMLPNGMPMLPMLPNGMMPPMPPMLPNGFPMMPMAPMMSGFPMMPQMPQAAVGQQKPKNKIPTKLVEGPEVQLKSTDLTSPAQDERSKNGPPIPYQLTEEGDIRPGENTIEERTIFEHEMFSVTSGVYDGQSLAGEECDAMGRQLCTQKQLLMGLNIENPGIDSWLLFDSRGKGPRLARMKKCQVADVLWEGYECINGVLESSAIKKAVLSNGLCCGVMSGATLTDSYFPHKQLAEKGCRQQDKQLCQADELLKIWGYSTLKSPFWGWIAEGKLAKMTQNCDPNSVLWNGYTCFAGKIEITAPTSEISSNAPAYCCDNDLKPGFRKSSASCLANFSSFFAMLFAIFYL</sequence>
<feature type="region of interest" description="Disordered" evidence="1">
    <location>
        <begin position="438"/>
        <end position="475"/>
    </location>
</feature>
<gene>
    <name evidence="2" type="ORF">GSOID_T00018166001</name>
</gene>
<dbReference type="InParanoid" id="E4XR51"/>
<evidence type="ECO:0000256" key="1">
    <source>
        <dbReference type="SAM" id="MobiDB-lite"/>
    </source>
</evidence>
<organism evidence="2">
    <name type="scientific">Oikopleura dioica</name>
    <name type="common">Tunicate</name>
    <dbReference type="NCBI Taxonomy" id="34765"/>
    <lineage>
        <taxon>Eukaryota</taxon>
        <taxon>Metazoa</taxon>
        <taxon>Chordata</taxon>
        <taxon>Tunicata</taxon>
        <taxon>Appendicularia</taxon>
        <taxon>Copelata</taxon>
        <taxon>Oikopleuridae</taxon>
        <taxon>Oikopleura</taxon>
    </lineage>
</organism>
<proteinExistence type="predicted"/>
<feature type="compositionally biased region" description="Polar residues" evidence="1">
    <location>
        <begin position="447"/>
        <end position="456"/>
    </location>
</feature>
<dbReference type="SUPFAM" id="SSF69318">
    <property type="entry name" value="Integrin alpha N-terminal domain"/>
    <property type="match status" value="1"/>
</dbReference>
<keyword evidence="3" id="KW-1185">Reference proteome</keyword>
<dbReference type="EMBL" id="FN653112">
    <property type="protein sequence ID" value="CBY12287.1"/>
    <property type="molecule type" value="Genomic_DNA"/>
</dbReference>
<dbReference type="Proteomes" id="UP000001307">
    <property type="component" value="Unassembled WGS sequence"/>
</dbReference>
<evidence type="ECO:0000313" key="3">
    <source>
        <dbReference type="Proteomes" id="UP000001307"/>
    </source>
</evidence>
<dbReference type="AlphaFoldDB" id="E4XR51"/>
<dbReference type="OrthoDB" id="10022113at2759"/>
<accession>E4XR51</accession>
<dbReference type="PANTHER" id="PTHR35836">
    <property type="entry name" value="VCBS REPEAT-CONTAINING PROTEIN"/>
    <property type="match status" value="1"/>
</dbReference>
<protein>
    <submittedName>
        <fullName evidence="2">Uncharacterized protein</fullName>
    </submittedName>
</protein>
<dbReference type="InterPro" id="IPR028994">
    <property type="entry name" value="Integrin_alpha_N"/>
</dbReference>
<reference evidence="2" key="1">
    <citation type="journal article" date="2010" name="Science">
        <title>Plasticity of animal genome architecture unmasked by rapid evolution of a pelagic tunicate.</title>
        <authorList>
            <person name="Denoeud F."/>
            <person name="Henriet S."/>
            <person name="Mungpakdee S."/>
            <person name="Aury J.M."/>
            <person name="Da Silva C."/>
            <person name="Brinkmann H."/>
            <person name="Mikhaleva J."/>
            <person name="Olsen L.C."/>
            <person name="Jubin C."/>
            <person name="Canestro C."/>
            <person name="Bouquet J.M."/>
            <person name="Danks G."/>
            <person name="Poulain J."/>
            <person name="Campsteijn C."/>
            <person name="Adamski M."/>
            <person name="Cross I."/>
            <person name="Yadetie F."/>
            <person name="Muffato M."/>
            <person name="Louis A."/>
            <person name="Butcher S."/>
            <person name="Tsagkogeorga G."/>
            <person name="Konrad A."/>
            <person name="Singh S."/>
            <person name="Jensen M.F."/>
            <person name="Cong E.H."/>
            <person name="Eikeseth-Otteraa H."/>
            <person name="Noel B."/>
            <person name="Anthouard V."/>
            <person name="Porcel B.M."/>
            <person name="Kachouri-Lafond R."/>
            <person name="Nishino A."/>
            <person name="Ugolini M."/>
            <person name="Chourrout P."/>
            <person name="Nishida H."/>
            <person name="Aasland R."/>
            <person name="Huzurbazar S."/>
            <person name="Westhof E."/>
            <person name="Delsuc F."/>
            <person name="Lehrach H."/>
            <person name="Reinhardt R."/>
            <person name="Weissenbach J."/>
            <person name="Roy S.W."/>
            <person name="Artiguenave F."/>
            <person name="Postlethwait J.H."/>
            <person name="Manak J.R."/>
            <person name="Thompson E.M."/>
            <person name="Jaillon O."/>
            <person name="Du Pasquier L."/>
            <person name="Boudinot P."/>
            <person name="Liberles D.A."/>
            <person name="Volff J.N."/>
            <person name="Philippe H."/>
            <person name="Lenhard B."/>
            <person name="Roest Crollius H."/>
            <person name="Wincker P."/>
            <person name="Chourrout D."/>
        </authorList>
    </citation>
    <scope>NUCLEOTIDE SEQUENCE [LARGE SCALE GENOMIC DNA]</scope>
</reference>
<evidence type="ECO:0000313" key="2">
    <source>
        <dbReference type="EMBL" id="CBY12287.1"/>
    </source>
</evidence>
<name>E4XR51_OIKDI</name>